<dbReference type="NCBIfam" id="TIGR01228">
    <property type="entry name" value="hutU"/>
    <property type="match status" value="1"/>
</dbReference>
<dbReference type="Pfam" id="PF17391">
    <property type="entry name" value="Urocanase_N"/>
    <property type="match status" value="1"/>
</dbReference>
<evidence type="ECO:0000256" key="5">
    <source>
        <dbReference type="ARBA" id="ARBA00023027"/>
    </source>
</evidence>
<evidence type="ECO:0000256" key="3">
    <source>
        <dbReference type="ARBA" id="ARBA00011992"/>
    </source>
</evidence>
<feature type="binding site" evidence="10">
    <location>
        <position position="208"/>
    </location>
    <ligand>
        <name>NAD(+)</name>
        <dbReference type="ChEBI" id="CHEBI:57540"/>
    </ligand>
</feature>
<evidence type="ECO:0000313" key="15">
    <source>
        <dbReference type="Proteomes" id="UP000542125"/>
    </source>
</evidence>
<protein>
    <recommendedName>
        <fullName evidence="3 10">Urocanate hydratase</fullName>
        <shortName evidence="10">Urocanase</shortName>
        <ecNumber evidence="3 10">4.2.1.49</ecNumber>
    </recommendedName>
    <alternativeName>
        <fullName evidence="7 10">Imidazolonepropionate hydrolase</fullName>
    </alternativeName>
</protein>
<feature type="binding site" evidence="10">
    <location>
        <begin position="289"/>
        <end position="290"/>
    </location>
    <ligand>
        <name>NAD(+)</name>
        <dbReference type="ChEBI" id="CHEBI:57540"/>
    </ligand>
</feature>
<dbReference type="InterPro" id="IPR055351">
    <property type="entry name" value="Urocanase"/>
</dbReference>
<dbReference type="EC" id="4.2.1.49" evidence="3 10"/>
<comment type="similarity">
    <text evidence="2 10">Belongs to the urocanase family.</text>
</comment>
<dbReference type="PANTHER" id="PTHR12216:SF4">
    <property type="entry name" value="UROCANATE HYDRATASE"/>
    <property type="match status" value="1"/>
</dbReference>
<comment type="caution">
    <text evidence="10">Lacks conserved residue(s) required for the propagation of feature annotation.</text>
</comment>
<dbReference type="Gene3D" id="3.40.1770.10">
    <property type="entry name" value="Urocanase superfamily"/>
    <property type="match status" value="1"/>
</dbReference>
<comment type="catalytic activity">
    <reaction evidence="8 10">
        <text>4-imidazolone-5-propanoate = trans-urocanate + H2O</text>
        <dbReference type="Rhea" id="RHEA:13101"/>
        <dbReference type="ChEBI" id="CHEBI:15377"/>
        <dbReference type="ChEBI" id="CHEBI:17771"/>
        <dbReference type="ChEBI" id="CHEBI:77893"/>
        <dbReference type="EC" id="4.2.1.49"/>
    </reaction>
</comment>
<evidence type="ECO:0000259" key="11">
    <source>
        <dbReference type="Pfam" id="PF01175"/>
    </source>
</evidence>
<dbReference type="InterPro" id="IPR035085">
    <property type="entry name" value="Urocanase_Rossmann-like"/>
</dbReference>
<proteinExistence type="inferred from homology"/>
<evidence type="ECO:0000256" key="6">
    <source>
        <dbReference type="ARBA" id="ARBA00023239"/>
    </source>
</evidence>
<comment type="cofactor">
    <cofactor evidence="10">
        <name>NAD(+)</name>
        <dbReference type="ChEBI" id="CHEBI:57540"/>
    </cofactor>
    <text evidence="10">Binds 1 NAD(+) per subunit.</text>
</comment>
<dbReference type="Proteomes" id="UP000542125">
    <property type="component" value="Unassembled WGS sequence"/>
</dbReference>
<reference evidence="14 15" key="1">
    <citation type="submission" date="2020-07" db="EMBL/GenBank/DDBJ databases">
        <title>Genomic Encyclopedia of Type Strains, Phase IV (KMG-V): Genome sequencing to study the core and pangenomes of soil and plant-associated prokaryotes.</title>
        <authorList>
            <person name="Whitman W."/>
        </authorList>
    </citation>
    <scope>NUCLEOTIDE SEQUENCE [LARGE SCALE GENOMIC DNA]</scope>
    <source>
        <strain evidence="14 15">SAS40</strain>
    </source>
</reference>
<evidence type="ECO:0000256" key="1">
    <source>
        <dbReference type="ARBA" id="ARBA00004794"/>
    </source>
</evidence>
<dbReference type="AlphaFoldDB" id="A0A7Y9IZ05"/>
<feature type="binding site" evidence="10">
    <location>
        <position position="510"/>
    </location>
    <ligand>
        <name>NAD(+)</name>
        <dbReference type="ChEBI" id="CHEBI:57540"/>
    </ligand>
</feature>
<dbReference type="Pfam" id="PF17392">
    <property type="entry name" value="Urocanase_C"/>
    <property type="match status" value="1"/>
</dbReference>
<evidence type="ECO:0000259" key="13">
    <source>
        <dbReference type="Pfam" id="PF17392"/>
    </source>
</evidence>
<dbReference type="SUPFAM" id="SSF111326">
    <property type="entry name" value="Urocanase"/>
    <property type="match status" value="1"/>
</dbReference>
<keyword evidence="5 10" id="KW-0520">NAD</keyword>
<dbReference type="RefSeq" id="WP_179589032.1">
    <property type="nucleotide sequence ID" value="NZ_JACBYR010000002.1"/>
</dbReference>
<dbReference type="Gene3D" id="3.40.50.10730">
    <property type="entry name" value="Urocanase like domains"/>
    <property type="match status" value="1"/>
</dbReference>
<sequence length="573" mass="62375">MNSTTSTETSVLQNPRVDPTRVIRAPRGTELTCKSWLTEAAYRMIQNNLDPEVAENPQSLVVYGGIGRAARDWACFDQILASLRDLEDDESLLIQSGKPVGVFKTHPNAPRVLIANSNLVPKWANWEHFNELDRKGLFMYGQMTAGSWIYIGSQGIVQGTFETFVEAGRQHFNNDLAGRWILTAGLGGMGGAQPLAATLAGAVSLNIECQQSSIDFRLRTRYVDKQAKDIDDAIALIKQHTAAKEAVSIALLGNAAEVLPELVKRAKAGQIVPDIVTDQTSAHDLINGYLPAGWSVAEWKAAQQDPSQHLRLTKAAAQSCAAHVQAMLDFQALGVPTVDYGNNIRQVAFDEGVTNAFDFPGFVPAYIRPMFCEGKGPFRWVALSGDPEDIYKTDAKIKELFPDNKHTHRWLDMARERIAFQGLPARICWLGLGERHLAGLAFNEMVKNGELKAPIVIGRDHLDTGSVASPNRETESMKDGTDAVSDWPLLNALLNTAGGATWVSLHHGGGVGMGYSQHSGMVIVADGSDEAAERLARVLVNDSGSGVMRHADAGYQDAIDTAKKQKLNLPMIK</sequence>
<evidence type="ECO:0000259" key="12">
    <source>
        <dbReference type="Pfam" id="PF17391"/>
    </source>
</evidence>
<feature type="binding site" evidence="10">
    <location>
        <begin position="64"/>
        <end position="65"/>
    </location>
    <ligand>
        <name>NAD(+)</name>
        <dbReference type="ChEBI" id="CHEBI:57540"/>
    </ligand>
</feature>
<dbReference type="EMBL" id="JACBYR010000002">
    <property type="protein sequence ID" value="NYE85013.1"/>
    <property type="molecule type" value="Genomic_DNA"/>
</dbReference>
<dbReference type="FunFam" id="3.40.50.10730:FF:000001">
    <property type="entry name" value="Urocanate hydratase"/>
    <property type="match status" value="1"/>
</dbReference>
<keyword evidence="10" id="KW-0963">Cytoplasm</keyword>
<dbReference type="InterPro" id="IPR036190">
    <property type="entry name" value="Urocanase_sf"/>
</dbReference>
<evidence type="ECO:0000256" key="8">
    <source>
        <dbReference type="ARBA" id="ARBA00047623"/>
    </source>
</evidence>
<feature type="binding site" evidence="10">
    <location>
        <position position="340"/>
    </location>
    <ligand>
        <name>NAD(+)</name>
        <dbReference type="ChEBI" id="CHEBI:57540"/>
    </ligand>
</feature>
<dbReference type="GO" id="GO:0019556">
    <property type="term" value="P:L-histidine catabolic process to glutamate and formamide"/>
    <property type="evidence" value="ECO:0007669"/>
    <property type="project" value="UniProtKB-UniPathway"/>
</dbReference>
<evidence type="ECO:0000256" key="9">
    <source>
        <dbReference type="ARBA" id="ARBA00056569"/>
    </source>
</evidence>
<dbReference type="GO" id="GO:0019557">
    <property type="term" value="P:L-histidine catabolic process to glutamate and formate"/>
    <property type="evidence" value="ECO:0007669"/>
    <property type="project" value="UniProtKB-UniPathway"/>
</dbReference>
<feature type="domain" description="Urocanase N-terminal" evidence="12">
    <location>
        <begin position="23"/>
        <end position="149"/>
    </location>
</feature>
<dbReference type="GO" id="GO:0005737">
    <property type="term" value="C:cytoplasm"/>
    <property type="evidence" value="ECO:0007669"/>
    <property type="project" value="UniProtKB-SubCell"/>
</dbReference>
<keyword evidence="15" id="KW-1185">Reference proteome</keyword>
<feature type="binding site" evidence="10">
    <location>
        <begin position="279"/>
        <end position="283"/>
    </location>
    <ligand>
        <name>NAD(+)</name>
        <dbReference type="ChEBI" id="CHEBI:57540"/>
    </ligand>
</feature>
<name>A0A7Y9IZ05_9BURK</name>
<feature type="binding site" evidence="10">
    <location>
        <begin position="188"/>
        <end position="190"/>
    </location>
    <ligand>
        <name>NAD(+)</name>
        <dbReference type="ChEBI" id="CHEBI:57540"/>
    </ligand>
</feature>
<dbReference type="PROSITE" id="PS01233">
    <property type="entry name" value="UROCANASE"/>
    <property type="match status" value="1"/>
</dbReference>
<dbReference type="InterPro" id="IPR035400">
    <property type="entry name" value="Urocanase_N"/>
</dbReference>
<feature type="binding site" evidence="10">
    <location>
        <position position="142"/>
    </location>
    <ligand>
        <name>NAD(+)</name>
        <dbReference type="ChEBI" id="CHEBI:57540"/>
    </ligand>
</feature>
<evidence type="ECO:0000256" key="7">
    <source>
        <dbReference type="ARBA" id="ARBA00031640"/>
    </source>
</evidence>
<dbReference type="InterPro" id="IPR035401">
    <property type="entry name" value="Urocanase_C"/>
</dbReference>
<feature type="binding site" evidence="10">
    <location>
        <begin position="254"/>
        <end position="255"/>
    </location>
    <ligand>
        <name>NAD(+)</name>
        <dbReference type="ChEBI" id="CHEBI:57540"/>
    </ligand>
</feature>
<gene>
    <name evidence="10" type="primary">hutU</name>
    <name evidence="14" type="ORF">FHW18_004320</name>
</gene>
<dbReference type="PIRSF" id="PIRSF001423">
    <property type="entry name" value="Urocanate_hydrat"/>
    <property type="match status" value="1"/>
</dbReference>
<dbReference type="PANTHER" id="PTHR12216">
    <property type="entry name" value="UROCANATE HYDRATASE"/>
    <property type="match status" value="1"/>
</dbReference>
<organism evidence="14 15">
    <name type="scientific">Pigmentiphaga litoralis</name>
    <dbReference type="NCBI Taxonomy" id="516702"/>
    <lineage>
        <taxon>Bacteria</taxon>
        <taxon>Pseudomonadati</taxon>
        <taxon>Pseudomonadota</taxon>
        <taxon>Betaproteobacteria</taxon>
        <taxon>Burkholderiales</taxon>
        <taxon>Alcaligenaceae</taxon>
        <taxon>Pigmentiphaga</taxon>
    </lineage>
</organism>
<evidence type="ECO:0000313" key="14">
    <source>
        <dbReference type="EMBL" id="NYE85013.1"/>
    </source>
</evidence>
<comment type="caution">
    <text evidence="14">The sequence shown here is derived from an EMBL/GenBank/DDBJ whole genome shotgun (WGS) entry which is preliminary data.</text>
</comment>
<evidence type="ECO:0000256" key="4">
    <source>
        <dbReference type="ARBA" id="ARBA00022808"/>
    </source>
</evidence>
<dbReference type="UniPathway" id="UPA00379">
    <property type="reaction ID" value="UER00550"/>
</dbReference>
<dbReference type="HAMAP" id="MF_00577">
    <property type="entry name" value="HutU"/>
    <property type="match status" value="1"/>
</dbReference>
<comment type="pathway">
    <text evidence="1 10">Amino-acid degradation; L-histidine degradation into L-glutamate; N-formimidoyl-L-glutamate from L-histidine: step 2/3.</text>
</comment>
<dbReference type="NCBIfam" id="NF003820">
    <property type="entry name" value="PRK05414.1"/>
    <property type="match status" value="1"/>
</dbReference>
<feature type="active site" evidence="10">
    <location>
        <position position="428"/>
    </location>
</feature>
<keyword evidence="6 10" id="KW-0456">Lyase</keyword>
<feature type="domain" description="Urocanase Rossmann-like" evidence="11">
    <location>
        <begin position="152"/>
        <end position="366"/>
    </location>
</feature>
<evidence type="ECO:0000256" key="10">
    <source>
        <dbReference type="HAMAP-Rule" id="MF_00577"/>
    </source>
</evidence>
<dbReference type="Pfam" id="PF01175">
    <property type="entry name" value="Urocanase"/>
    <property type="match status" value="1"/>
</dbReference>
<dbReference type="InterPro" id="IPR023637">
    <property type="entry name" value="Urocanase-like"/>
</dbReference>
<comment type="function">
    <text evidence="9 10">Catalyzes the conversion of urocanate to 4-imidazolone-5-propionate.</text>
</comment>
<dbReference type="InterPro" id="IPR023636">
    <property type="entry name" value="Urocanase_CS"/>
</dbReference>
<feature type="domain" description="Urocanase C-terminal" evidence="13">
    <location>
        <begin position="369"/>
        <end position="563"/>
    </location>
</feature>
<comment type="subcellular location">
    <subcellularLocation>
        <location evidence="10">Cytoplasm</location>
    </subcellularLocation>
</comment>
<accession>A0A7Y9IZ05</accession>
<keyword evidence="4 10" id="KW-0369">Histidine metabolism</keyword>
<dbReference type="GO" id="GO:0016153">
    <property type="term" value="F:urocanate hydratase activity"/>
    <property type="evidence" value="ECO:0007669"/>
    <property type="project" value="UniProtKB-UniRule"/>
</dbReference>
<evidence type="ECO:0000256" key="2">
    <source>
        <dbReference type="ARBA" id="ARBA00007578"/>
    </source>
</evidence>
<dbReference type="InterPro" id="IPR038364">
    <property type="entry name" value="Urocanase_central_sf"/>
</dbReference>